<dbReference type="PROSITE" id="PS00616">
    <property type="entry name" value="HIS_ACID_PHOSPHAT_1"/>
    <property type="match status" value="1"/>
</dbReference>
<dbReference type="HOGENOM" id="CLU_030561_3_0_6"/>
<dbReference type="GO" id="GO:0030288">
    <property type="term" value="C:outer membrane-bounded periplasmic space"/>
    <property type="evidence" value="ECO:0007669"/>
    <property type="project" value="TreeGrafter"/>
</dbReference>
<dbReference type="SUPFAM" id="SSF53254">
    <property type="entry name" value="Phosphoglycerate mutase-like"/>
    <property type="match status" value="1"/>
</dbReference>
<dbReference type="SMR" id="D4F403"/>
<dbReference type="PANTHER" id="PTHR11567">
    <property type="entry name" value="ACID PHOSPHATASE-RELATED"/>
    <property type="match status" value="1"/>
</dbReference>
<organism evidence="3 4">
    <name type="scientific">Edwardsiella tarda ATCC 23685</name>
    <dbReference type="NCBI Taxonomy" id="500638"/>
    <lineage>
        <taxon>Bacteria</taxon>
        <taxon>Pseudomonadati</taxon>
        <taxon>Pseudomonadota</taxon>
        <taxon>Gammaproteobacteria</taxon>
        <taxon>Enterobacterales</taxon>
        <taxon>Hafniaceae</taxon>
        <taxon>Edwardsiella</taxon>
    </lineage>
</organism>
<evidence type="ECO:0000313" key="4">
    <source>
        <dbReference type="Proteomes" id="UP000003692"/>
    </source>
</evidence>
<reference evidence="3 4" key="1">
    <citation type="submission" date="2010-02" db="EMBL/GenBank/DDBJ databases">
        <authorList>
            <person name="Weinstock G."/>
            <person name="Sodergren E."/>
            <person name="Clifton S."/>
            <person name="Fulton L."/>
            <person name="Fulton B."/>
            <person name="Courtney L."/>
            <person name="Fronick C."/>
            <person name="Harrison M."/>
            <person name="Strong C."/>
            <person name="Farmer C."/>
            <person name="Delahaunty K."/>
            <person name="Markovic C."/>
            <person name="Hall O."/>
            <person name="Minx P."/>
            <person name="Tomlinson C."/>
            <person name="Mitreva M."/>
            <person name="Nelson J."/>
            <person name="Hou S."/>
            <person name="Wollam A."/>
            <person name="Pepin K.H."/>
            <person name="Johnson M."/>
            <person name="Bhonagiri V."/>
            <person name="Zhang X."/>
            <person name="Suruliraj S."/>
            <person name="Warren W."/>
            <person name="Chinwalla A."/>
            <person name="Mardis E.R."/>
            <person name="Wilson R.K."/>
        </authorList>
    </citation>
    <scope>NUCLEOTIDE SEQUENCE [LARGE SCALE GENOMIC DNA]</scope>
    <source>
        <strain evidence="3 4">ATCC 23685</strain>
    </source>
</reference>
<accession>D4F403</accession>
<dbReference type="InterPro" id="IPR050645">
    <property type="entry name" value="Histidine_acid_phosphatase"/>
</dbReference>
<evidence type="ECO:0000256" key="1">
    <source>
        <dbReference type="ARBA" id="ARBA00005375"/>
    </source>
</evidence>
<evidence type="ECO:0000256" key="2">
    <source>
        <dbReference type="ARBA" id="ARBA00022801"/>
    </source>
</evidence>
<dbReference type="Proteomes" id="UP000003692">
    <property type="component" value="Unassembled WGS sequence"/>
</dbReference>
<dbReference type="PANTHER" id="PTHR11567:SF110">
    <property type="entry name" value="2-PHOSPHOXYLOSE PHOSPHATASE 1"/>
    <property type="match status" value="1"/>
</dbReference>
<dbReference type="NCBIfam" id="NF007552">
    <property type="entry name" value="PRK10172.1"/>
    <property type="match status" value="1"/>
</dbReference>
<dbReference type="InterPro" id="IPR029033">
    <property type="entry name" value="His_PPase_superfam"/>
</dbReference>
<comment type="caution">
    <text evidence="3">The sequence shown here is derived from an EMBL/GenBank/DDBJ whole genome shotgun (WGS) entry which is preliminary data.</text>
</comment>
<proteinExistence type="inferred from homology"/>
<dbReference type="EMBL" id="ADGK01000079">
    <property type="protein sequence ID" value="EFE23508.1"/>
    <property type="molecule type" value="Genomic_DNA"/>
</dbReference>
<dbReference type="AlphaFoldDB" id="D4F403"/>
<gene>
    <name evidence="3" type="ORF">EDWATA_01472</name>
</gene>
<keyword evidence="2" id="KW-0378">Hydrolase</keyword>
<name>D4F403_EDWTA</name>
<evidence type="ECO:0000313" key="3">
    <source>
        <dbReference type="EMBL" id="EFE23508.1"/>
    </source>
</evidence>
<dbReference type="InterPro" id="IPR000560">
    <property type="entry name" value="His_Pase_clade-2"/>
</dbReference>
<dbReference type="Pfam" id="PF00328">
    <property type="entry name" value="His_Phos_2"/>
    <property type="match status" value="1"/>
</dbReference>
<dbReference type="GO" id="GO:0050308">
    <property type="term" value="F:sugar-phosphatase activity"/>
    <property type="evidence" value="ECO:0007669"/>
    <property type="project" value="TreeGrafter"/>
</dbReference>
<comment type="similarity">
    <text evidence="1">Belongs to the histidine acid phosphatase family.</text>
</comment>
<sequence length="461" mass="49857">MGNTGVWRSEAGHVMEKTMRESRLARWFCLSVVGLGSLFPLGAQAASSPEPGGYRLDKVVIVSRHGVRAPTKMPALIREVTPDTWPVWPVALGHITERGEALVMQLGAYYRATLRQQGLLAEQGCPAAGWAYAWTDVDQRTRKTGEAFLAGLAPGCGVAIHHQADLKRVDPLFHPVKAGICHLAVESTRQAIEQQAGMPLAALNRHYGDALAQMDQTLNFAASAYCRAQQTDGACTLAATMPSVLHLSASGAVKLHGAVGLSATLAEMFLLQQAQGMDRPAWGRIAIPAQWRALLSLHNAQFDLLSRTDYIARHRGTPLLHTVIQALNDQPLSLPGSSEANRLLLLVGHDTNLANLSGLLQTPWTLPGQPDNTPPGGELVFERWLDAAGRPWVRVRVVYQTLAQLRQQTPLTLATPPHQLRLSLPGCHGATPSGLCPLAEFSRLLTARLQPDCLLPSATSR</sequence>
<dbReference type="InterPro" id="IPR033379">
    <property type="entry name" value="Acid_Pase_AS"/>
</dbReference>
<dbReference type="CDD" id="cd07061">
    <property type="entry name" value="HP_HAP_like"/>
    <property type="match status" value="1"/>
</dbReference>
<protein>
    <submittedName>
        <fullName evidence="3">Histidine acid phosphatase</fullName>
    </submittedName>
</protein>
<dbReference type="Gene3D" id="3.40.50.1240">
    <property type="entry name" value="Phosphoglycerate mutase-like"/>
    <property type="match status" value="2"/>
</dbReference>